<sequence>MTRPIVADISAAALRHNMAVVRQHAPHAQVMAAVKANAYGHDVALCAPVLAEAGVDAFAVASLEEAETLHDLRLERPVCLLGGPFDAEEVAVAAARGYLLVIHEQRQLLWLATHAADAPLRLFIKVDTGMHRLGFAPDQLSAVFAGLQSHPCWQVLGLMSHLARSDTPEDPFSRQQAGVFVAAIAHFGHCTAGQHTLANSGGVLALPFTHQHWVRPGLMLYGLSPFAGHSGTEIGLQPVLSWRSEVVAIRELAPGDWLGYGAAWQAPAYCRVGVVAAGYGDGYPRHLGSGAPVTVAGQATRTLARVSMDMLFVDLTTVSAEIGASVVLMGAGGPALESLATRLDTISYELSCRMQMRVPRQLVS</sequence>
<feature type="binding site" evidence="5 7">
    <location>
        <position position="308"/>
    </location>
    <ligand>
        <name>substrate</name>
    </ligand>
</feature>
<dbReference type="PRINTS" id="PR00992">
    <property type="entry name" value="ALARACEMASE"/>
</dbReference>
<keyword evidence="3 5" id="KW-0663">Pyridoxal phosphate</keyword>
<dbReference type="GO" id="GO:0005829">
    <property type="term" value="C:cytosol"/>
    <property type="evidence" value="ECO:0007669"/>
    <property type="project" value="TreeGrafter"/>
</dbReference>
<dbReference type="NCBIfam" id="TIGR00492">
    <property type="entry name" value="alr"/>
    <property type="match status" value="1"/>
</dbReference>
<dbReference type="InterPro" id="IPR009006">
    <property type="entry name" value="Ala_racemase/Decarboxylase_C"/>
</dbReference>
<dbReference type="FunFam" id="3.20.20.10:FF:000002">
    <property type="entry name" value="Alanine racemase"/>
    <property type="match status" value="1"/>
</dbReference>
<dbReference type="SUPFAM" id="SSF51419">
    <property type="entry name" value="PLP-binding barrel"/>
    <property type="match status" value="1"/>
</dbReference>
<comment type="caution">
    <text evidence="9">The sequence shown here is derived from an EMBL/GenBank/DDBJ whole genome shotgun (WGS) entry which is preliminary data.</text>
</comment>
<evidence type="ECO:0000256" key="1">
    <source>
        <dbReference type="ARBA" id="ARBA00000316"/>
    </source>
</evidence>
<dbReference type="UniPathway" id="UPA00042">
    <property type="reaction ID" value="UER00497"/>
</dbReference>
<dbReference type="PROSITE" id="PS00395">
    <property type="entry name" value="ALANINE_RACEMASE"/>
    <property type="match status" value="1"/>
</dbReference>
<dbReference type="EMBL" id="LVXZ01000106">
    <property type="protein sequence ID" value="OAP91065.1"/>
    <property type="molecule type" value="Genomic_DNA"/>
</dbReference>
<organism evidence="9 10">
    <name type="scientific">Acidithiobacillus ferrooxidans</name>
    <name type="common">Thiobacillus ferrooxidans</name>
    <dbReference type="NCBI Taxonomy" id="920"/>
    <lineage>
        <taxon>Bacteria</taxon>
        <taxon>Pseudomonadati</taxon>
        <taxon>Pseudomonadota</taxon>
        <taxon>Acidithiobacillia</taxon>
        <taxon>Acidithiobacillales</taxon>
        <taxon>Acidithiobacillaceae</taxon>
        <taxon>Acidithiobacillus</taxon>
    </lineage>
</organism>
<feature type="domain" description="Alanine racemase C-terminal" evidence="8">
    <location>
        <begin position="239"/>
        <end position="363"/>
    </location>
</feature>
<dbReference type="Gene3D" id="2.40.37.10">
    <property type="entry name" value="Lyase, Ornithine Decarboxylase, Chain A, domain 1"/>
    <property type="match status" value="1"/>
</dbReference>
<dbReference type="RefSeq" id="WP_064219190.1">
    <property type="nucleotide sequence ID" value="NZ_LVXZ01000106.1"/>
</dbReference>
<evidence type="ECO:0000259" key="8">
    <source>
        <dbReference type="SMART" id="SM01005"/>
    </source>
</evidence>
<evidence type="ECO:0000256" key="5">
    <source>
        <dbReference type="HAMAP-Rule" id="MF_01201"/>
    </source>
</evidence>
<feature type="modified residue" description="N6-(pyridoxal phosphate)lysine" evidence="5 6">
    <location>
        <position position="35"/>
    </location>
</feature>
<evidence type="ECO:0000256" key="4">
    <source>
        <dbReference type="ARBA" id="ARBA00023235"/>
    </source>
</evidence>
<feature type="active site" description="Proton acceptor; specific for D-alanine" evidence="5">
    <location>
        <position position="35"/>
    </location>
</feature>
<keyword evidence="4 5" id="KW-0413">Isomerase</keyword>
<dbReference type="EC" id="5.1.1.1" evidence="5"/>
<comment type="similarity">
    <text evidence="5">Belongs to the alanine racemase family.</text>
</comment>
<gene>
    <name evidence="9" type="ORF">A4H96_08470</name>
</gene>
<dbReference type="PANTHER" id="PTHR30511:SF0">
    <property type="entry name" value="ALANINE RACEMASE, CATABOLIC-RELATED"/>
    <property type="match status" value="1"/>
</dbReference>
<dbReference type="AlphaFoldDB" id="A0A179BIG2"/>
<dbReference type="PANTHER" id="PTHR30511">
    <property type="entry name" value="ALANINE RACEMASE"/>
    <property type="match status" value="1"/>
</dbReference>
<dbReference type="SUPFAM" id="SSF50621">
    <property type="entry name" value="Alanine racemase C-terminal domain-like"/>
    <property type="match status" value="1"/>
</dbReference>
<comment type="catalytic activity">
    <reaction evidence="1 5">
        <text>L-alanine = D-alanine</text>
        <dbReference type="Rhea" id="RHEA:20249"/>
        <dbReference type="ChEBI" id="CHEBI:57416"/>
        <dbReference type="ChEBI" id="CHEBI:57972"/>
        <dbReference type="EC" id="5.1.1.1"/>
    </reaction>
</comment>
<dbReference type="HAMAP" id="MF_01201">
    <property type="entry name" value="Ala_racemase"/>
    <property type="match status" value="1"/>
</dbReference>
<feature type="binding site" evidence="5 7">
    <location>
        <position position="132"/>
    </location>
    <ligand>
        <name>substrate</name>
    </ligand>
</feature>
<dbReference type="InterPro" id="IPR000821">
    <property type="entry name" value="Ala_racemase"/>
</dbReference>
<dbReference type="SMART" id="SM01005">
    <property type="entry name" value="Ala_racemase_C"/>
    <property type="match status" value="1"/>
</dbReference>
<evidence type="ECO:0000256" key="7">
    <source>
        <dbReference type="PIRSR" id="PIRSR600821-52"/>
    </source>
</evidence>
<name>A0A179BIG2_ACIFR</name>
<evidence type="ECO:0000313" key="10">
    <source>
        <dbReference type="Proteomes" id="UP000078302"/>
    </source>
</evidence>
<dbReference type="GO" id="GO:0030170">
    <property type="term" value="F:pyridoxal phosphate binding"/>
    <property type="evidence" value="ECO:0007669"/>
    <property type="project" value="UniProtKB-UniRule"/>
</dbReference>
<feature type="active site" description="Proton acceptor; specific for L-alanine" evidence="5">
    <location>
        <position position="260"/>
    </location>
</feature>
<comment type="cofactor">
    <cofactor evidence="2 5 6">
        <name>pyridoxal 5'-phosphate</name>
        <dbReference type="ChEBI" id="CHEBI:597326"/>
    </cofactor>
</comment>
<evidence type="ECO:0000256" key="2">
    <source>
        <dbReference type="ARBA" id="ARBA00001933"/>
    </source>
</evidence>
<dbReference type="Pfam" id="PF00842">
    <property type="entry name" value="Ala_racemase_C"/>
    <property type="match status" value="1"/>
</dbReference>
<protein>
    <recommendedName>
        <fullName evidence="5">Alanine racemase</fullName>
        <ecNumber evidence="5">5.1.1.1</ecNumber>
    </recommendedName>
</protein>
<dbReference type="OrthoDB" id="5297419at2"/>
<dbReference type="Gene3D" id="3.20.20.10">
    <property type="entry name" value="Alanine racemase"/>
    <property type="match status" value="1"/>
</dbReference>
<comment type="function">
    <text evidence="5">Catalyzes the interconversion of L-alanine and D-alanine. May also act on other amino acids.</text>
</comment>
<dbReference type="InterPro" id="IPR001608">
    <property type="entry name" value="Ala_racemase_N"/>
</dbReference>
<evidence type="ECO:0000256" key="3">
    <source>
        <dbReference type="ARBA" id="ARBA00022898"/>
    </source>
</evidence>
<keyword evidence="10" id="KW-1185">Reference proteome</keyword>
<dbReference type="Proteomes" id="UP000078302">
    <property type="component" value="Unassembled WGS sequence"/>
</dbReference>
<dbReference type="InterPro" id="IPR011079">
    <property type="entry name" value="Ala_racemase_C"/>
</dbReference>
<comment type="pathway">
    <text evidence="5">Amino-acid biosynthesis; D-alanine biosynthesis; D-alanine from L-alanine: step 1/1.</text>
</comment>
<proteinExistence type="inferred from homology"/>
<evidence type="ECO:0000313" key="9">
    <source>
        <dbReference type="EMBL" id="OAP91065.1"/>
    </source>
</evidence>
<dbReference type="GO" id="GO:0008784">
    <property type="term" value="F:alanine racemase activity"/>
    <property type="evidence" value="ECO:0007669"/>
    <property type="project" value="UniProtKB-UniRule"/>
</dbReference>
<dbReference type="Pfam" id="PF01168">
    <property type="entry name" value="Ala_racemase_N"/>
    <property type="match status" value="1"/>
</dbReference>
<dbReference type="InterPro" id="IPR029066">
    <property type="entry name" value="PLP-binding_barrel"/>
</dbReference>
<accession>A0A179BIG2</accession>
<dbReference type="InterPro" id="IPR020622">
    <property type="entry name" value="Ala_racemase_pyridoxalP-BS"/>
</dbReference>
<evidence type="ECO:0000256" key="6">
    <source>
        <dbReference type="PIRSR" id="PIRSR600821-50"/>
    </source>
</evidence>
<dbReference type="GO" id="GO:0030632">
    <property type="term" value="P:D-alanine biosynthetic process"/>
    <property type="evidence" value="ECO:0007669"/>
    <property type="project" value="UniProtKB-UniRule"/>
</dbReference>
<reference evidence="9 10" key="1">
    <citation type="submission" date="2016-04" db="EMBL/GenBank/DDBJ databases">
        <title>Acidithiobacillus ferrooxidans genome sequencing and assembly.</title>
        <authorList>
            <person name="Zhou Z."/>
        </authorList>
    </citation>
    <scope>NUCLEOTIDE SEQUENCE [LARGE SCALE GENOMIC DNA]</scope>
    <source>
        <strain evidence="9 10">BY0502</strain>
    </source>
</reference>